<sequence length="43" mass="4902">MEDISYYDTSDGGYYLVEIEGDEKEAIFQIHAISGKVLSITWD</sequence>
<proteinExistence type="predicted"/>
<keyword evidence="2" id="KW-1185">Reference proteome</keyword>
<organism evidence="1 2">
    <name type="scientific">Viridibacillus soli</name>
    <dbReference type="NCBI Taxonomy" id="2798301"/>
    <lineage>
        <taxon>Bacteria</taxon>
        <taxon>Bacillati</taxon>
        <taxon>Bacillota</taxon>
        <taxon>Bacilli</taxon>
        <taxon>Bacillales</taxon>
        <taxon>Caryophanaceae</taxon>
        <taxon>Viridibacillus</taxon>
    </lineage>
</organism>
<gene>
    <name evidence="1" type="ORF">JFL43_11770</name>
</gene>
<dbReference type="EMBL" id="JAEOAH010000015">
    <property type="protein sequence ID" value="MBK3495517.1"/>
    <property type="molecule type" value="Genomic_DNA"/>
</dbReference>
<dbReference type="Proteomes" id="UP000618943">
    <property type="component" value="Unassembled WGS sequence"/>
</dbReference>
<evidence type="ECO:0000313" key="2">
    <source>
        <dbReference type="Proteomes" id="UP000618943"/>
    </source>
</evidence>
<accession>A0ABS1H7W6</accession>
<dbReference type="Gene3D" id="3.10.450.40">
    <property type="match status" value="1"/>
</dbReference>
<name>A0ABS1H7W6_9BACL</name>
<evidence type="ECO:0000313" key="1">
    <source>
        <dbReference type="EMBL" id="MBK3495517.1"/>
    </source>
</evidence>
<protein>
    <recommendedName>
        <fullName evidence="3">PepSY domain-containing protein</fullName>
    </recommendedName>
</protein>
<evidence type="ECO:0008006" key="3">
    <source>
        <dbReference type="Google" id="ProtNLM"/>
    </source>
</evidence>
<comment type="caution">
    <text evidence="1">The sequence shown here is derived from an EMBL/GenBank/DDBJ whole genome shotgun (WGS) entry which is preliminary data.</text>
</comment>
<reference evidence="1 2" key="1">
    <citation type="submission" date="2020-12" db="EMBL/GenBank/DDBJ databases">
        <title>YIM B01967 draft genome.</title>
        <authorList>
            <person name="Yan X."/>
        </authorList>
    </citation>
    <scope>NUCLEOTIDE SEQUENCE [LARGE SCALE GENOMIC DNA]</scope>
    <source>
        <strain evidence="1 2">YIM B01967</strain>
    </source>
</reference>